<feature type="domain" description="TRAM" evidence="12">
    <location>
        <begin position="374"/>
        <end position="437"/>
    </location>
</feature>
<dbReference type="SFLD" id="SFLDS00029">
    <property type="entry name" value="Radical_SAM"/>
    <property type="match status" value="1"/>
</dbReference>
<keyword evidence="16" id="KW-1185">Reference proteome</keyword>
<evidence type="ECO:0000256" key="1">
    <source>
        <dbReference type="ARBA" id="ARBA00003234"/>
    </source>
</evidence>
<dbReference type="GO" id="GO:0051539">
    <property type="term" value="F:4 iron, 4 sulfur cluster binding"/>
    <property type="evidence" value="ECO:0007669"/>
    <property type="project" value="UniProtKB-UniRule"/>
</dbReference>
<organism evidence="15 16">
    <name type="scientific">Calderihabitans maritimus</name>
    <dbReference type="NCBI Taxonomy" id="1246530"/>
    <lineage>
        <taxon>Bacteria</taxon>
        <taxon>Bacillati</taxon>
        <taxon>Bacillota</taxon>
        <taxon>Clostridia</taxon>
        <taxon>Neomoorellales</taxon>
        <taxon>Calderihabitantaceae</taxon>
        <taxon>Calderihabitans</taxon>
    </lineage>
</organism>
<keyword evidence="2 11" id="KW-0004">4Fe-4S</keyword>
<comment type="catalytic activity">
    <reaction evidence="11">
        <text>N(6)-dimethylallyladenosine(37) in tRNA + (sulfur carrier)-SH + AH2 + 2 S-adenosyl-L-methionine = 2-methylsulfanyl-N(6)-dimethylallyladenosine(37) in tRNA + (sulfur carrier)-H + 5'-deoxyadenosine + L-methionine + A + S-adenosyl-L-homocysteine + 2 H(+)</text>
        <dbReference type="Rhea" id="RHEA:37067"/>
        <dbReference type="Rhea" id="RHEA-COMP:10375"/>
        <dbReference type="Rhea" id="RHEA-COMP:10376"/>
        <dbReference type="Rhea" id="RHEA-COMP:14737"/>
        <dbReference type="Rhea" id="RHEA-COMP:14739"/>
        <dbReference type="ChEBI" id="CHEBI:13193"/>
        <dbReference type="ChEBI" id="CHEBI:15378"/>
        <dbReference type="ChEBI" id="CHEBI:17319"/>
        <dbReference type="ChEBI" id="CHEBI:17499"/>
        <dbReference type="ChEBI" id="CHEBI:29917"/>
        <dbReference type="ChEBI" id="CHEBI:57844"/>
        <dbReference type="ChEBI" id="CHEBI:57856"/>
        <dbReference type="ChEBI" id="CHEBI:59789"/>
        <dbReference type="ChEBI" id="CHEBI:64428"/>
        <dbReference type="ChEBI" id="CHEBI:74415"/>
        <dbReference type="ChEBI" id="CHEBI:74417"/>
        <dbReference type="EC" id="2.8.4.3"/>
    </reaction>
</comment>
<feature type="binding site" evidence="11">
    <location>
        <position position="155"/>
    </location>
    <ligand>
        <name>[4Fe-4S] cluster</name>
        <dbReference type="ChEBI" id="CHEBI:49883"/>
        <label>2</label>
        <note>4Fe-4S-S-AdoMet</note>
    </ligand>
</feature>
<dbReference type="Pfam" id="PF01938">
    <property type="entry name" value="TRAM"/>
    <property type="match status" value="1"/>
</dbReference>
<dbReference type="InterPro" id="IPR038135">
    <property type="entry name" value="Methylthiotransferase_N_sf"/>
</dbReference>
<dbReference type="SFLD" id="SFLDG01061">
    <property type="entry name" value="methylthiotransferase"/>
    <property type="match status" value="1"/>
</dbReference>
<keyword evidence="7 11" id="KW-0479">Metal-binding</keyword>
<dbReference type="EC" id="2.8.4.3" evidence="10 11"/>
<feature type="domain" description="Radical SAM core" evidence="14">
    <location>
        <begin position="141"/>
        <end position="371"/>
    </location>
</feature>
<dbReference type="GO" id="GO:0035597">
    <property type="term" value="F:tRNA-2-methylthio-N(6)-dimethylallyladenosine(37) synthase activity"/>
    <property type="evidence" value="ECO:0007669"/>
    <property type="project" value="UniProtKB-EC"/>
</dbReference>
<evidence type="ECO:0000259" key="12">
    <source>
        <dbReference type="PROSITE" id="PS50926"/>
    </source>
</evidence>
<dbReference type="Pfam" id="PF00919">
    <property type="entry name" value="UPF0004"/>
    <property type="match status" value="1"/>
</dbReference>
<gene>
    <name evidence="11" type="primary">miaB</name>
    <name evidence="15" type="ORF">KKC1_06610</name>
</gene>
<dbReference type="Gene3D" id="3.40.50.12160">
    <property type="entry name" value="Methylthiotransferase, N-terminal domain"/>
    <property type="match status" value="1"/>
</dbReference>
<dbReference type="InterPro" id="IPR020612">
    <property type="entry name" value="Methylthiotransferase_CS"/>
</dbReference>
<evidence type="ECO:0000256" key="7">
    <source>
        <dbReference type="ARBA" id="ARBA00022723"/>
    </source>
</evidence>
<dbReference type="InterPro" id="IPR023404">
    <property type="entry name" value="rSAM_horseshoe"/>
</dbReference>
<dbReference type="SUPFAM" id="SSF102114">
    <property type="entry name" value="Radical SAM enzymes"/>
    <property type="match status" value="1"/>
</dbReference>
<dbReference type="NCBIfam" id="TIGR01579">
    <property type="entry name" value="MiaB-like-C"/>
    <property type="match status" value="1"/>
</dbReference>
<accession>A0A1Z5HPP7</accession>
<comment type="subunit">
    <text evidence="11">Monomer.</text>
</comment>
<dbReference type="SFLD" id="SFLDG01082">
    <property type="entry name" value="B12-binding_domain_containing"/>
    <property type="match status" value="1"/>
</dbReference>
<name>A0A1Z5HPP7_9FIRM</name>
<keyword evidence="6 11" id="KW-0819">tRNA processing</keyword>
<dbReference type="GO" id="GO:0046872">
    <property type="term" value="F:metal ion binding"/>
    <property type="evidence" value="ECO:0007669"/>
    <property type="project" value="UniProtKB-KW"/>
</dbReference>
<evidence type="ECO:0000313" key="16">
    <source>
        <dbReference type="Proteomes" id="UP000197032"/>
    </source>
</evidence>
<dbReference type="Pfam" id="PF04055">
    <property type="entry name" value="Radical_SAM"/>
    <property type="match status" value="1"/>
</dbReference>
<evidence type="ECO:0000256" key="2">
    <source>
        <dbReference type="ARBA" id="ARBA00022485"/>
    </source>
</evidence>
<dbReference type="EMBL" id="BDGJ01000018">
    <property type="protein sequence ID" value="GAW91499.1"/>
    <property type="molecule type" value="Genomic_DNA"/>
</dbReference>
<dbReference type="AlphaFoldDB" id="A0A1Z5HPP7"/>
<protein>
    <recommendedName>
        <fullName evidence="10 11">tRNA-2-methylthio-N(6)-dimethylallyladenosine synthase</fullName>
        <ecNumber evidence="10 11">2.8.4.3</ecNumber>
    </recommendedName>
    <alternativeName>
        <fullName evidence="11">(Dimethylallyl)adenosine tRNA methylthiotransferase MiaB</fullName>
    </alternativeName>
    <alternativeName>
        <fullName evidence="11">tRNA-i(6)A37 methylthiotransferase</fullName>
    </alternativeName>
</protein>
<dbReference type="PANTHER" id="PTHR43020">
    <property type="entry name" value="CDK5 REGULATORY SUBUNIT-ASSOCIATED PROTEIN 1"/>
    <property type="match status" value="1"/>
</dbReference>
<comment type="caution">
    <text evidence="15">The sequence shown here is derived from an EMBL/GenBank/DDBJ whole genome shotgun (WGS) entry which is preliminary data.</text>
</comment>
<keyword evidence="8 11" id="KW-0408">Iron</keyword>
<evidence type="ECO:0000256" key="3">
    <source>
        <dbReference type="ARBA" id="ARBA00022490"/>
    </source>
</evidence>
<comment type="function">
    <text evidence="1 11">Catalyzes the methylthiolation of N6-(dimethylallyl)adenosine (i(6)A), leading to the formation of 2-methylthio-N6-(dimethylallyl)adenosine (ms(2)i(6)A) at position 37 in tRNAs that read codons beginning with uridine.</text>
</comment>
<dbReference type="GO" id="GO:0005829">
    <property type="term" value="C:cytosol"/>
    <property type="evidence" value="ECO:0007669"/>
    <property type="project" value="TreeGrafter"/>
</dbReference>
<dbReference type="HAMAP" id="MF_01864">
    <property type="entry name" value="tRNA_metthiotr_MiaB"/>
    <property type="match status" value="1"/>
</dbReference>
<dbReference type="FunFam" id="3.80.30.20:FF:000001">
    <property type="entry name" value="tRNA-2-methylthio-N(6)-dimethylallyladenosine synthase 2"/>
    <property type="match status" value="1"/>
</dbReference>
<dbReference type="PROSITE" id="PS51449">
    <property type="entry name" value="MTTASE_N"/>
    <property type="match status" value="1"/>
</dbReference>
<keyword evidence="3 11" id="KW-0963">Cytoplasm</keyword>
<evidence type="ECO:0000256" key="9">
    <source>
        <dbReference type="ARBA" id="ARBA00023014"/>
    </source>
</evidence>
<comment type="subcellular location">
    <subcellularLocation>
        <location evidence="11">Cytoplasm</location>
    </subcellularLocation>
</comment>
<feature type="domain" description="MTTase N-terminal" evidence="13">
    <location>
        <begin position="1"/>
        <end position="118"/>
    </location>
</feature>
<evidence type="ECO:0000256" key="5">
    <source>
        <dbReference type="ARBA" id="ARBA00022691"/>
    </source>
</evidence>
<dbReference type="InterPro" id="IPR002792">
    <property type="entry name" value="TRAM_dom"/>
</dbReference>
<dbReference type="InterPro" id="IPR013848">
    <property type="entry name" value="Methylthiotransferase_N"/>
</dbReference>
<dbReference type="InterPro" id="IPR005839">
    <property type="entry name" value="Methylthiotransferase"/>
</dbReference>
<dbReference type="SFLD" id="SFLDF00273">
    <property type="entry name" value="(dimethylallyl)adenosine_tRNA"/>
    <property type="match status" value="1"/>
</dbReference>
<evidence type="ECO:0000256" key="11">
    <source>
        <dbReference type="HAMAP-Rule" id="MF_01864"/>
    </source>
</evidence>
<evidence type="ECO:0000256" key="8">
    <source>
        <dbReference type="ARBA" id="ARBA00023004"/>
    </source>
</evidence>
<dbReference type="PANTHER" id="PTHR43020:SF2">
    <property type="entry name" value="MITOCHONDRIAL TRNA METHYLTHIOTRANSFERASE CDK5RAP1"/>
    <property type="match status" value="1"/>
</dbReference>
<evidence type="ECO:0000256" key="10">
    <source>
        <dbReference type="ARBA" id="ARBA00033765"/>
    </source>
</evidence>
<evidence type="ECO:0000256" key="6">
    <source>
        <dbReference type="ARBA" id="ARBA00022694"/>
    </source>
</evidence>
<comment type="cofactor">
    <cofactor evidence="11">
        <name>[4Fe-4S] cluster</name>
        <dbReference type="ChEBI" id="CHEBI:49883"/>
    </cofactor>
    <text evidence="11">Binds 2 [4Fe-4S] clusters. One cluster is coordinated with 3 cysteines and an exchangeable S-adenosyl-L-methionine.</text>
</comment>
<evidence type="ECO:0000259" key="13">
    <source>
        <dbReference type="PROSITE" id="PS51449"/>
    </source>
</evidence>
<dbReference type="NCBIfam" id="TIGR00089">
    <property type="entry name" value="MiaB/RimO family radical SAM methylthiotransferase"/>
    <property type="match status" value="1"/>
</dbReference>
<feature type="binding site" evidence="11">
    <location>
        <position position="45"/>
    </location>
    <ligand>
        <name>[4Fe-4S] cluster</name>
        <dbReference type="ChEBI" id="CHEBI:49883"/>
        <label>1</label>
    </ligand>
</feature>
<dbReference type="InterPro" id="IPR006467">
    <property type="entry name" value="MiaB-like_bact"/>
</dbReference>
<dbReference type="InterPro" id="IPR007197">
    <property type="entry name" value="rSAM"/>
</dbReference>
<dbReference type="PROSITE" id="PS50926">
    <property type="entry name" value="TRAM"/>
    <property type="match status" value="1"/>
</dbReference>
<feature type="binding site" evidence="11">
    <location>
        <position position="159"/>
    </location>
    <ligand>
        <name>[4Fe-4S] cluster</name>
        <dbReference type="ChEBI" id="CHEBI:49883"/>
        <label>2</label>
        <note>4Fe-4S-S-AdoMet</note>
    </ligand>
</feature>
<reference evidence="16" key="1">
    <citation type="journal article" date="2017" name="Appl. Environ. Microbiol.">
        <title>Genomic analysis of Calderihabitans maritimus KKC1, a thermophilic hydrogenogenic carboxydotrophic bacterium isolated from marine sediment.</title>
        <authorList>
            <person name="Omae K."/>
            <person name="Yoneda Y."/>
            <person name="Fukuyama Y."/>
            <person name="Yoshida T."/>
            <person name="Sako Y."/>
        </authorList>
    </citation>
    <scope>NUCLEOTIDE SEQUENCE [LARGE SCALE GENOMIC DNA]</scope>
    <source>
        <strain evidence="16">KKC1</strain>
    </source>
</reference>
<dbReference type="Gene3D" id="3.80.30.20">
    <property type="entry name" value="tm_1862 like domain"/>
    <property type="match status" value="1"/>
</dbReference>
<dbReference type="InterPro" id="IPR006638">
    <property type="entry name" value="Elp3/MiaA/NifB-like_rSAM"/>
</dbReference>
<dbReference type="OrthoDB" id="9805215at2"/>
<sequence length="442" mass="50557">MKYFIETWGCQMNERDTETIAGLLEEMGYSPGKKDEADVIILNTCCVREKAEQKVYGEIGHLRHLKSKNPNLVIGICGCMAQQEEVAEKMRQRFPHIDLIFGTHNIHQLPRLLERARKFNEVQVEIWEREGEIIEHLPARRADKFKAYVSVTYGCNNFCTYCIVPYVRGRERSRLPEDILKEIKDLVEQGTVEVMLLGQNVNSYGKDLDKEIDFADLLQMVDEVKGLRRIRYMTSHPRDFTDKLIATIAASDHVCEHFHLPVQAGSNDVLQKMNRGYTREQYMELVEKIRRQVPGASITTDIIVGFPGETEEDFQDTLDLVKKVQFDAAFTFLYSPRKGTVAAKMPDQIPDEVKKERFQRLLELQNSISLASNKRLVGSTVEVLVEGKSKTNPHKLSGRTRTNKVVIFEGPEEIIGKFVPIKITEAKTWNLEGNVEHQGEGG</sequence>
<proteinExistence type="inferred from homology"/>
<dbReference type="PROSITE" id="PS01278">
    <property type="entry name" value="MTTASE_RADICAL"/>
    <property type="match status" value="1"/>
</dbReference>
<feature type="binding site" evidence="11">
    <location>
        <position position="162"/>
    </location>
    <ligand>
        <name>[4Fe-4S] cluster</name>
        <dbReference type="ChEBI" id="CHEBI:49883"/>
        <label>2</label>
        <note>4Fe-4S-S-AdoMet</note>
    </ligand>
</feature>
<comment type="similarity">
    <text evidence="11">Belongs to the methylthiotransferase family. MiaB subfamily.</text>
</comment>
<dbReference type="FunFam" id="3.40.50.12160:FF:000006">
    <property type="entry name" value="tRNA-2-methylthio-N(6)-dimethylallyladenosine synthase"/>
    <property type="match status" value="1"/>
</dbReference>
<dbReference type="RefSeq" id="WP_088553021.1">
    <property type="nucleotide sequence ID" value="NZ_BDGJ01000018.1"/>
</dbReference>
<dbReference type="InterPro" id="IPR012340">
    <property type="entry name" value="NA-bd_OB-fold"/>
</dbReference>
<dbReference type="InterPro" id="IPR058240">
    <property type="entry name" value="rSAM_sf"/>
</dbReference>
<dbReference type="PROSITE" id="PS51918">
    <property type="entry name" value="RADICAL_SAM"/>
    <property type="match status" value="1"/>
</dbReference>
<keyword evidence="9 11" id="KW-0411">Iron-sulfur</keyword>
<evidence type="ECO:0000313" key="15">
    <source>
        <dbReference type="EMBL" id="GAW91499.1"/>
    </source>
</evidence>
<evidence type="ECO:0000259" key="14">
    <source>
        <dbReference type="PROSITE" id="PS51918"/>
    </source>
</evidence>
<evidence type="ECO:0000256" key="4">
    <source>
        <dbReference type="ARBA" id="ARBA00022679"/>
    </source>
</evidence>
<dbReference type="NCBIfam" id="TIGR01574">
    <property type="entry name" value="miaB-methiolase"/>
    <property type="match status" value="1"/>
</dbReference>
<keyword evidence="5 11" id="KW-0949">S-adenosyl-L-methionine</keyword>
<feature type="binding site" evidence="11">
    <location>
        <position position="10"/>
    </location>
    <ligand>
        <name>[4Fe-4S] cluster</name>
        <dbReference type="ChEBI" id="CHEBI:49883"/>
        <label>1</label>
    </ligand>
</feature>
<dbReference type="CDD" id="cd01335">
    <property type="entry name" value="Radical_SAM"/>
    <property type="match status" value="1"/>
</dbReference>
<dbReference type="Gene3D" id="2.40.50.140">
    <property type="entry name" value="Nucleic acid-binding proteins"/>
    <property type="match status" value="1"/>
</dbReference>
<keyword evidence="4 11" id="KW-0808">Transferase</keyword>
<dbReference type="Proteomes" id="UP000197032">
    <property type="component" value="Unassembled WGS sequence"/>
</dbReference>
<dbReference type="SMART" id="SM00729">
    <property type="entry name" value="Elp3"/>
    <property type="match status" value="1"/>
</dbReference>
<dbReference type="InterPro" id="IPR006463">
    <property type="entry name" value="MiaB_methiolase"/>
</dbReference>
<feature type="binding site" evidence="11">
    <location>
        <position position="79"/>
    </location>
    <ligand>
        <name>[4Fe-4S] cluster</name>
        <dbReference type="ChEBI" id="CHEBI:49883"/>
        <label>1</label>
    </ligand>
</feature>